<dbReference type="InterPro" id="IPR011322">
    <property type="entry name" value="N-reg_PII-like_a/b"/>
</dbReference>
<keyword evidence="4" id="KW-1185">Reference proteome</keyword>
<dbReference type="SUPFAM" id="SSF54913">
    <property type="entry name" value="GlnB-like"/>
    <property type="match status" value="1"/>
</dbReference>
<dbReference type="AlphaFoldDB" id="A0A9J7XUI6"/>
<comment type="subunit">
    <text evidence="2">Homotrimer.</text>
</comment>
<dbReference type="InterPro" id="IPR004323">
    <property type="entry name" value="Ion_tolerance_CutA"/>
</dbReference>
<dbReference type="InterPro" id="IPR015867">
    <property type="entry name" value="N-reg_PII/ATP_PRibTrfase_C"/>
</dbReference>
<dbReference type="FunFam" id="3.30.70.120:FF:000011">
    <property type="entry name" value="CutA divalent cation tolerance homolog-like"/>
    <property type="match status" value="1"/>
</dbReference>
<dbReference type="Proteomes" id="UP001108240">
    <property type="component" value="Unplaced"/>
</dbReference>
<dbReference type="PANTHER" id="PTHR23419:SF2">
    <property type="entry name" value="CUTA DIVALENT CATION TOLERANCE HOMOLOG-LIKE"/>
    <property type="match status" value="1"/>
</dbReference>
<name>A0A9J7XUI6_CYPCA</name>
<accession>A0A9J7XUI6</accession>
<evidence type="ECO:0000313" key="3">
    <source>
        <dbReference type="Ensembl" id="ENSCCRP00000111547.1"/>
    </source>
</evidence>
<evidence type="ECO:0000256" key="2">
    <source>
        <dbReference type="ARBA" id="ARBA00011233"/>
    </source>
</evidence>
<dbReference type="GO" id="GO:0005507">
    <property type="term" value="F:copper ion binding"/>
    <property type="evidence" value="ECO:0007669"/>
    <property type="project" value="TreeGrafter"/>
</dbReference>
<protein>
    <submittedName>
        <fullName evidence="3">Zgc:63972</fullName>
    </submittedName>
</protein>
<evidence type="ECO:0000313" key="4">
    <source>
        <dbReference type="Proteomes" id="UP001108240"/>
    </source>
</evidence>
<proteinExistence type="inferred from homology"/>
<reference evidence="3" key="2">
    <citation type="submission" date="2025-09" db="UniProtKB">
        <authorList>
            <consortium name="Ensembl"/>
        </authorList>
    </citation>
    <scope>IDENTIFICATION</scope>
</reference>
<dbReference type="Gene3D" id="3.30.70.120">
    <property type="match status" value="1"/>
</dbReference>
<reference evidence="3" key="1">
    <citation type="submission" date="2025-08" db="UniProtKB">
        <authorList>
            <consortium name="Ensembl"/>
        </authorList>
    </citation>
    <scope>IDENTIFICATION</scope>
</reference>
<dbReference type="Pfam" id="PF03091">
    <property type="entry name" value="CutA1"/>
    <property type="match status" value="1"/>
</dbReference>
<sequence>NHYAREQTGLLVPAVSQGHNDFGCSPIGICCLLRGLRRIIPQLFFLHRAQKCTFKSLCGSERCGCAFSSNSYSRSAAECLAVLKGSYVAGYHSVLLVNCPTEQTARDIGRSIMEKRLAACVNIFPRTTTMYYWKGEIRDTSEILLLVRTRTSLVQGLVTYIKAVHPYDIPEIISFPIDDGSQHYLMWMEDAVTDI</sequence>
<dbReference type="Ensembl" id="ENSCCRT00000144552.1">
    <property type="protein sequence ID" value="ENSCCRP00000111547.1"/>
    <property type="gene ID" value="ENSCCRG00000006166.2"/>
</dbReference>
<dbReference type="GO" id="GO:0010038">
    <property type="term" value="P:response to metal ion"/>
    <property type="evidence" value="ECO:0007669"/>
    <property type="project" value="InterPro"/>
</dbReference>
<organism evidence="3 4">
    <name type="scientific">Cyprinus carpio carpio</name>
    <dbReference type="NCBI Taxonomy" id="630221"/>
    <lineage>
        <taxon>Eukaryota</taxon>
        <taxon>Metazoa</taxon>
        <taxon>Chordata</taxon>
        <taxon>Craniata</taxon>
        <taxon>Vertebrata</taxon>
        <taxon>Euteleostomi</taxon>
        <taxon>Actinopterygii</taxon>
        <taxon>Neopterygii</taxon>
        <taxon>Teleostei</taxon>
        <taxon>Ostariophysi</taxon>
        <taxon>Cypriniformes</taxon>
        <taxon>Cyprinidae</taxon>
        <taxon>Cyprininae</taxon>
        <taxon>Cyprinus</taxon>
    </lineage>
</organism>
<comment type="similarity">
    <text evidence="1">Belongs to the CutA family.</text>
</comment>
<evidence type="ECO:0000256" key="1">
    <source>
        <dbReference type="ARBA" id="ARBA00010169"/>
    </source>
</evidence>
<dbReference type="PANTHER" id="PTHR23419">
    <property type="entry name" value="DIVALENT CATION TOLERANCE CUTA-RELATED"/>
    <property type="match status" value="1"/>
</dbReference>
<dbReference type="GeneTree" id="ENSGT00390000017030"/>